<sequence length="40" mass="4243">MSVVLSSSRQLASSNDDIKQQTLVGPSLAVDAASWCRAFC</sequence>
<protein>
    <submittedName>
        <fullName evidence="1">Uncharacterized protein</fullName>
    </submittedName>
</protein>
<proteinExistence type="predicted"/>
<dbReference type="EMBL" id="JYDW01000114">
    <property type="protein sequence ID" value="KRZ55480.1"/>
    <property type="molecule type" value="Genomic_DNA"/>
</dbReference>
<dbReference type="AlphaFoldDB" id="A0A0V1L7H9"/>
<reference evidence="1 2" key="1">
    <citation type="submission" date="2015-05" db="EMBL/GenBank/DDBJ databases">
        <title>Evolution of Trichinella species and genotypes.</title>
        <authorList>
            <person name="Korhonen P.K."/>
            <person name="Edoardo P."/>
            <person name="Giuseppe L.R."/>
            <person name="Gasser R.B."/>
        </authorList>
    </citation>
    <scope>NUCLEOTIDE SEQUENCE [LARGE SCALE GENOMIC DNA]</scope>
    <source>
        <strain evidence="1">ISS10</strain>
    </source>
</reference>
<organism evidence="1 2">
    <name type="scientific">Trichinella nativa</name>
    <dbReference type="NCBI Taxonomy" id="6335"/>
    <lineage>
        <taxon>Eukaryota</taxon>
        <taxon>Metazoa</taxon>
        <taxon>Ecdysozoa</taxon>
        <taxon>Nematoda</taxon>
        <taxon>Enoplea</taxon>
        <taxon>Dorylaimia</taxon>
        <taxon>Trichinellida</taxon>
        <taxon>Trichinellidae</taxon>
        <taxon>Trichinella</taxon>
    </lineage>
</organism>
<accession>A0A0V1L7H9</accession>
<evidence type="ECO:0000313" key="1">
    <source>
        <dbReference type="EMBL" id="KRZ55480.1"/>
    </source>
</evidence>
<gene>
    <name evidence="1" type="ORF">T02_4023</name>
</gene>
<name>A0A0V1L7H9_9BILA</name>
<comment type="caution">
    <text evidence="1">The sequence shown here is derived from an EMBL/GenBank/DDBJ whole genome shotgun (WGS) entry which is preliminary data.</text>
</comment>
<evidence type="ECO:0000313" key="2">
    <source>
        <dbReference type="Proteomes" id="UP000054721"/>
    </source>
</evidence>
<keyword evidence="2" id="KW-1185">Reference proteome</keyword>
<dbReference type="Proteomes" id="UP000054721">
    <property type="component" value="Unassembled WGS sequence"/>
</dbReference>